<name>A0ABQ2R2T5_9GAMM</name>
<proteinExistence type="predicted"/>
<evidence type="ECO:0000313" key="2">
    <source>
        <dbReference type="Proteomes" id="UP000619118"/>
    </source>
</evidence>
<organism evidence="1 2">
    <name type="scientific">Shewanella litoralis</name>
    <dbReference type="NCBI Taxonomy" id="2282700"/>
    <lineage>
        <taxon>Bacteria</taxon>
        <taxon>Pseudomonadati</taxon>
        <taxon>Pseudomonadota</taxon>
        <taxon>Gammaproteobacteria</taxon>
        <taxon>Alteromonadales</taxon>
        <taxon>Shewanellaceae</taxon>
        <taxon>Shewanella</taxon>
    </lineage>
</organism>
<keyword evidence="2" id="KW-1185">Reference proteome</keyword>
<sequence length="61" mass="7024">MQNKTQLKQADNFKLTHILKKNHEIQNTLTVWGNALKWGAKCTIKGLLLLYIIYTSASQHN</sequence>
<dbReference type="Proteomes" id="UP000619118">
    <property type="component" value="Unassembled WGS sequence"/>
</dbReference>
<dbReference type="EMBL" id="BMQX01000004">
    <property type="protein sequence ID" value="GGQ10659.1"/>
    <property type="molecule type" value="Genomic_DNA"/>
</dbReference>
<gene>
    <name evidence="1" type="ORF">GCM10009411_09340</name>
</gene>
<accession>A0ABQ2R2T5</accession>
<comment type="caution">
    <text evidence="1">The sequence shown here is derived from an EMBL/GenBank/DDBJ whole genome shotgun (WGS) entry which is preliminary data.</text>
</comment>
<evidence type="ECO:0000313" key="1">
    <source>
        <dbReference type="EMBL" id="GGQ10659.1"/>
    </source>
</evidence>
<reference evidence="2" key="1">
    <citation type="journal article" date="2019" name="Int. J. Syst. Evol. Microbiol.">
        <title>The Global Catalogue of Microorganisms (GCM) 10K type strain sequencing project: providing services to taxonomists for standard genome sequencing and annotation.</title>
        <authorList>
            <consortium name="The Broad Institute Genomics Platform"/>
            <consortium name="The Broad Institute Genome Sequencing Center for Infectious Disease"/>
            <person name="Wu L."/>
            <person name="Ma J."/>
        </authorList>
    </citation>
    <scope>NUCLEOTIDE SEQUENCE [LARGE SCALE GENOMIC DNA]</scope>
    <source>
        <strain evidence="2">JCM 32306</strain>
    </source>
</reference>
<protein>
    <submittedName>
        <fullName evidence="1">Uncharacterized protein</fullName>
    </submittedName>
</protein>